<accession>A0A645EKP6</accession>
<evidence type="ECO:0000313" key="1">
    <source>
        <dbReference type="EMBL" id="MPN01842.1"/>
    </source>
</evidence>
<comment type="caution">
    <text evidence="1">The sequence shown here is derived from an EMBL/GenBank/DDBJ whole genome shotgun (WGS) entry which is preliminary data.</text>
</comment>
<name>A0A645EKP6_9ZZZZ</name>
<protein>
    <submittedName>
        <fullName evidence="1">Uncharacterized protein</fullName>
    </submittedName>
</protein>
<reference evidence="1" key="1">
    <citation type="submission" date="2019-08" db="EMBL/GenBank/DDBJ databases">
        <authorList>
            <person name="Kucharzyk K."/>
            <person name="Murdoch R.W."/>
            <person name="Higgins S."/>
            <person name="Loffler F."/>
        </authorList>
    </citation>
    <scope>NUCLEOTIDE SEQUENCE</scope>
</reference>
<sequence length="56" mass="5805">MVVGAIVNEMAGTSLSSKTTDAVPFLYPEASADHTAAIEKYGITSFTTSTGTTTDF</sequence>
<dbReference type="EMBL" id="VSSQ01047821">
    <property type="protein sequence ID" value="MPN01842.1"/>
    <property type="molecule type" value="Genomic_DNA"/>
</dbReference>
<organism evidence="1">
    <name type="scientific">bioreactor metagenome</name>
    <dbReference type="NCBI Taxonomy" id="1076179"/>
    <lineage>
        <taxon>unclassified sequences</taxon>
        <taxon>metagenomes</taxon>
        <taxon>ecological metagenomes</taxon>
    </lineage>
</organism>
<proteinExistence type="predicted"/>
<gene>
    <name evidence="1" type="ORF">SDC9_149054</name>
</gene>
<dbReference type="AlphaFoldDB" id="A0A645EKP6"/>